<dbReference type="EMBL" id="LR031575">
    <property type="protein sequence ID" value="VDD03917.1"/>
    <property type="molecule type" value="Genomic_DNA"/>
</dbReference>
<sequence>MSVACILSTFVMIFSCSNVLDRAALHGSGFEYCWLLSYEQEVRLELSGLEALSKGKDRNPEMQVCVSKHDKSFEHLTTAWIQDLEGNVWGRSR</sequence>
<accession>A0A3P6BCV6</accession>
<organism evidence="2">
    <name type="scientific">Brassica campestris</name>
    <name type="common">Field mustard</name>
    <dbReference type="NCBI Taxonomy" id="3711"/>
    <lineage>
        <taxon>Eukaryota</taxon>
        <taxon>Viridiplantae</taxon>
        <taxon>Streptophyta</taxon>
        <taxon>Embryophyta</taxon>
        <taxon>Tracheophyta</taxon>
        <taxon>Spermatophyta</taxon>
        <taxon>Magnoliopsida</taxon>
        <taxon>eudicotyledons</taxon>
        <taxon>Gunneridae</taxon>
        <taxon>Pentapetalae</taxon>
        <taxon>rosids</taxon>
        <taxon>malvids</taxon>
        <taxon>Brassicales</taxon>
        <taxon>Brassicaceae</taxon>
        <taxon>Brassiceae</taxon>
        <taxon>Brassica</taxon>
    </lineage>
</organism>
<evidence type="ECO:0000256" key="1">
    <source>
        <dbReference type="SAM" id="SignalP"/>
    </source>
</evidence>
<feature type="chain" id="PRO_5017963256" evidence="1">
    <location>
        <begin position="17"/>
        <end position="93"/>
    </location>
</feature>
<proteinExistence type="predicted"/>
<feature type="signal peptide" evidence="1">
    <location>
        <begin position="1"/>
        <end position="16"/>
    </location>
</feature>
<reference evidence="2" key="1">
    <citation type="submission" date="2018-11" db="EMBL/GenBank/DDBJ databases">
        <authorList>
            <consortium name="Genoscope - CEA"/>
            <person name="William W."/>
        </authorList>
    </citation>
    <scope>NUCLEOTIDE SEQUENCE</scope>
</reference>
<protein>
    <submittedName>
        <fullName evidence="2">Uncharacterized protein</fullName>
    </submittedName>
</protein>
<keyword evidence="1" id="KW-0732">Signal</keyword>
<gene>
    <name evidence="2" type="ORF">BRAA08T33291Z</name>
</gene>
<evidence type="ECO:0000313" key="2">
    <source>
        <dbReference type="EMBL" id="VDD03917.1"/>
    </source>
</evidence>
<name>A0A3P6BCV6_BRACM</name>
<dbReference type="AlphaFoldDB" id="A0A3P6BCV6"/>